<dbReference type="CDD" id="cd00090">
    <property type="entry name" value="HTH_ARSR"/>
    <property type="match status" value="1"/>
</dbReference>
<feature type="domain" description="HTH arsR-type" evidence="1">
    <location>
        <begin position="8"/>
        <end position="51"/>
    </location>
</feature>
<dbReference type="InterPro" id="IPR011991">
    <property type="entry name" value="ArsR-like_HTH"/>
</dbReference>
<name>A0A6V8P800_9ACTN</name>
<proteinExistence type="predicted"/>
<dbReference type="GO" id="GO:0003700">
    <property type="term" value="F:DNA-binding transcription factor activity"/>
    <property type="evidence" value="ECO:0007669"/>
    <property type="project" value="InterPro"/>
</dbReference>
<evidence type="ECO:0000259" key="1">
    <source>
        <dbReference type="Pfam" id="PF01022"/>
    </source>
</evidence>
<gene>
    <name evidence="2" type="ORF">HKBW3S33_02175</name>
</gene>
<protein>
    <recommendedName>
        <fullName evidence="1">HTH arsR-type domain-containing protein</fullName>
    </recommendedName>
</protein>
<accession>A0A6V8P800</accession>
<dbReference type="EMBL" id="BLRY01000391">
    <property type="protein sequence ID" value="GFP28759.1"/>
    <property type="molecule type" value="Genomic_DNA"/>
</dbReference>
<comment type="caution">
    <text evidence="2">The sequence shown here is derived from an EMBL/GenBank/DDBJ whole genome shotgun (WGS) entry which is preliminary data.</text>
</comment>
<feature type="non-terminal residue" evidence="2">
    <location>
        <position position="178"/>
    </location>
</feature>
<reference evidence="2 3" key="1">
    <citation type="journal article" date="2020" name="Front. Microbiol.">
        <title>Single-cell genomics of novel Actinobacteria with the Wood-Ljungdahl pathway discovered in a serpentinizing system.</title>
        <authorList>
            <person name="Merino N."/>
            <person name="Kawai M."/>
            <person name="Boyd E.S."/>
            <person name="Colman D.R."/>
            <person name="McGlynn S.E."/>
            <person name="Nealson K.H."/>
            <person name="Kurokawa K."/>
            <person name="Hongoh Y."/>
        </authorList>
    </citation>
    <scope>NUCLEOTIDE SEQUENCE [LARGE SCALE GENOMIC DNA]</scope>
    <source>
        <strain evidence="2 3">S33</strain>
    </source>
</reference>
<dbReference type="Gene3D" id="1.10.10.10">
    <property type="entry name" value="Winged helix-like DNA-binding domain superfamily/Winged helix DNA-binding domain"/>
    <property type="match status" value="1"/>
</dbReference>
<dbReference type="Proteomes" id="UP000591948">
    <property type="component" value="Unassembled WGS sequence"/>
</dbReference>
<evidence type="ECO:0000313" key="3">
    <source>
        <dbReference type="Proteomes" id="UP000591948"/>
    </source>
</evidence>
<sequence length="178" mass="20398">MALGMGDTKLRILETWRSRSSCAGSLAESVVISKVAVHRHLEDLEREGLVRARLEKNEGRGRPKQVYQAVDEQAPYARMCAEVLTHLKELFGAGLVLEVLTKRNNRLLEELTTHMEGLTLEQKVFRLAEFLVEQGYQASFYFEKGAWYLEQASCPKMALSMEHSEFCQAEQQMYQKLL</sequence>
<dbReference type="InterPro" id="IPR036388">
    <property type="entry name" value="WH-like_DNA-bd_sf"/>
</dbReference>
<evidence type="ECO:0000313" key="2">
    <source>
        <dbReference type="EMBL" id="GFP28759.1"/>
    </source>
</evidence>
<organism evidence="2 3">
    <name type="scientific">Candidatus Hakubella thermalkaliphila</name>
    <dbReference type="NCBI Taxonomy" id="2754717"/>
    <lineage>
        <taxon>Bacteria</taxon>
        <taxon>Bacillati</taxon>
        <taxon>Actinomycetota</taxon>
        <taxon>Actinomycetota incertae sedis</taxon>
        <taxon>Candidatus Hakubellales</taxon>
        <taxon>Candidatus Hakubellaceae</taxon>
        <taxon>Candidatus Hakubella</taxon>
    </lineage>
</organism>
<dbReference type="AlphaFoldDB" id="A0A6V8P800"/>
<dbReference type="InterPro" id="IPR036390">
    <property type="entry name" value="WH_DNA-bd_sf"/>
</dbReference>
<keyword evidence="3" id="KW-1185">Reference proteome</keyword>
<dbReference type="Pfam" id="PF01022">
    <property type="entry name" value="HTH_5"/>
    <property type="match status" value="1"/>
</dbReference>
<dbReference type="SUPFAM" id="SSF46785">
    <property type="entry name" value="Winged helix' DNA-binding domain"/>
    <property type="match status" value="1"/>
</dbReference>
<dbReference type="InterPro" id="IPR001845">
    <property type="entry name" value="HTH_ArsR_DNA-bd_dom"/>
</dbReference>